<accession>A0A173YES2</accession>
<dbReference type="EMBL" id="CYZU01000001">
    <property type="protein sequence ID" value="CUN61288.1"/>
    <property type="molecule type" value="Genomic_DNA"/>
</dbReference>
<feature type="transmembrane region" description="Helical" evidence="2">
    <location>
        <begin position="205"/>
        <end position="222"/>
    </location>
</feature>
<keyword evidence="2" id="KW-0812">Transmembrane</keyword>
<dbReference type="AlphaFoldDB" id="A0A173YES2"/>
<feature type="compositionally biased region" description="Low complexity" evidence="1">
    <location>
        <begin position="57"/>
        <end position="80"/>
    </location>
</feature>
<gene>
    <name evidence="3" type="ORF">ERS852491_00051</name>
</gene>
<name>A0A173YES2_9FIRM</name>
<evidence type="ECO:0000256" key="1">
    <source>
        <dbReference type="SAM" id="MobiDB-lite"/>
    </source>
</evidence>
<evidence type="ECO:0000256" key="2">
    <source>
        <dbReference type="SAM" id="Phobius"/>
    </source>
</evidence>
<evidence type="ECO:0000313" key="4">
    <source>
        <dbReference type="Proteomes" id="UP000095544"/>
    </source>
</evidence>
<dbReference type="RefSeq" id="WP_055149894.1">
    <property type="nucleotide sequence ID" value="NZ_CYZU01000001.1"/>
</dbReference>
<dbReference type="Proteomes" id="UP000095544">
    <property type="component" value="Unassembled WGS sequence"/>
</dbReference>
<reference evidence="3 4" key="1">
    <citation type="submission" date="2015-09" db="EMBL/GenBank/DDBJ databases">
        <authorList>
            <consortium name="Pathogen Informatics"/>
        </authorList>
    </citation>
    <scope>NUCLEOTIDE SEQUENCE [LARGE SCALE GENOMIC DNA]</scope>
    <source>
        <strain evidence="3 4">2789STDY5834876</strain>
    </source>
</reference>
<evidence type="ECO:0000313" key="3">
    <source>
        <dbReference type="EMBL" id="CUN61288.1"/>
    </source>
</evidence>
<feature type="compositionally biased region" description="Basic and acidic residues" evidence="1">
    <location>
        <begin position="1"/>
        <end position="13"/>
    </location>
</feature>
<protein>
    <submittedName>
        <fullName evidence="3">Uncharacterized protein</fullName>
    </submittedName>
</protein>
<organism evidence="3 4">
    <name type="scientific">Faecalicatena contorta</name>
    <dbReference type="NCBI Taxonomy" id="39482"/>
    <lineage>
        <taxon>Bacteria</taxon>
        <taxon>Bacillati</taxon>
        <taxon>Bacillota</taxon>
        <taxon>Clostridia</taxon>
        <taxon>Lachnospirales</taxon>
        <taxon>Lachnospiraceae</taxon>
        <taxon>Faecalicatena</taxon>
    </lineage>
</organism>
<keyword evidence="2" id="KW-0472">Membrane</keyword>
<feature type="compositionally biased region" description="Basic and acidic residues" evidence="1">
    <location>
        <begin position="88"/>
        <end position="100"/>
    </location>
</feature>
<sequence>MSEELIPTKDETVNKTPGTPTAVPPVDTDVSNIVPFASEMPGSTEINRECAVKEAAAETTSAASASSASALSDGSGSPAPVSQAQESAAKEPELSQKVSELKNKAADFTDKASEFTGKASEFTSKTFKKVSAQKETDTDYEMPDEEPADKKRFHFKKEDKEFFRDKWIFSRISDDNLMDYLTLEQKRNELQQQARDIKEKRIMKAFELTISLAAIVAVIYLLRDNPTILVNILYITGILVAFWFWKNPRDK</sequence>
<feature type="transmembrane region" description="Helical" evidence="2">
    <location>
        <begin position="228"/>
        <end position="245"/>
    </location>
</feature>
<feature type="compositionally biased region" description="Basic and acidic residues" evidence="1">
    <location>
        <begin position="46"/>
        <end position="56"/>
    </location>
</feature>
<keyword evidence="2" id="KW-1133">Transmembrane helix</keyword>
<feature type="region of interest" description="Disordered" evidence="1">
    <location>
        <begin position="1"/>
        <end position="100"/>
    </location>
</feature>
<proteinExistence type="predicted"/>